<sequence>MATPHLQGGAAMQREAGDQRDYPIVKVFPQKPPTRPYGRRSEVAFRRESCGIKQGQRNETHSCGLPFACANRKRCELGTTSGHIRAPDGMQPCNSNAEAELKRATTHGGMRLAKQRGSNIKLNTSLQATYRRVKQLSLDPFGALEQSPSQADDRRVGGQPLRDHNYISWKRGEPPLIDRFINTLEHVLLSLPGRNPRLIHRHLDYYAKVMGRLNRQFAVAYRAAIGAHLPRQCRRKVNAKCEYAHSVVRTSAYGDLGKRLPCDLRQVGTTESLRAAALVNSTVKRGSLPLDEPYWPYAPNRQLSRQKWAGVPYPQLVFTVYTRLTGSCVVPLLQK</sequence>
<evidence type="ECO:0000313" key="1">
    <source>
        <dbReference type="Proteomes" id="UP000046395"/>
    </source>
</evidence>
<organism evidence="1 2">
    <name type="scientific">Trichuris muris</name>
    <name type="common">Mouse whipworm</name>
    <dbReference type="NCBI Taxonomy" id="70415"/>
    <lineage>
        <taxon>Eukaryota</taxon>
        <taxon>Metazoa</taxon>
        <taxon>Ecdysozoa</taxon>
        <taxon>Nematoda</taxon>
        <taxon>Enoplea</taxon>
        <taxon>Dorylaimia</taxon>
        <taxon>Trichinellida</taxon>
        <taxon>Trichuridae</taxon>
        <taxon>Trichuris</taxon>
    </lineage>
</organism>
<proteinExistence type="predicted"/>
<evidence type="ECO:0000313" key="2">
    <source>
        <dbReference type="WBParaSite" id="TMUE_1000003376.1"/>
    </source>
</evidence>
<dbReference type="WBParaSite" id="TMUE_1000003376.1">
    <property type="protein sequence ID" value="TMUE_1000003376.1"/>
    <property type="gene ID" value="WBGene00298698"/>
</dbReference>
<reference evidence="2" key="1">
    <citation type="submission" date="2019-12" db="UniProtKB">
        <authorList>
            <consortium name="WormBaseParasite"/>
        </authorList>
    </citation>
    <scope>IDENTIFICATION</scope>
</reference>
<name>A0A5S6Q7T9_TRIMR</name>
<accession>A0A5S6Q7T9</accession>
<dbReference type="Proteomes" id="UP000046395">
    <property type="component" value="Unassembled WGS sequence"/>
</dbReference>
<protein>
    <submittedName>
        <fullName evidence="2">Uncharacterized protein</fullName>
    </submittedName>
</protein>
<dbReference type="AlphaFoldDB" id="A0A5S6Q7T9"/>
<keyword evidence="1" id="KW-1185">Reference proteome</keyword>